<name>A0ABY9Z2S1_9GAMM</name>
<keyword evidence="3" id="KW-1185">Reference proteome</keyword>
<accession>A0ABY9Z2S1</accession>
<reference evidence="2 3" key="1">
    <citation type="submission" date="2023-03" db="EMBL/GenBank/DDBJ databases">
        <title>Halomonas sp. nov., isolated from Korean tranditional fermented seafood 'Jeotgal'.</title>
        <authorList>
            <person name="Kim B."/>
            <person name="Shin N.-R."/>
        </authorList>
    </citation>
    <scope>NUCLEOTIDE SEQUENCE [LARGE SCALE GENOMIC DNA]</scope>
    <source>
        <strain evidence="2 3">SG2L-4</strain>
    </source>
</reference>
<organism evidence="2 3">
    <name type="scientific">Halomonas piscis</name>
    <dbReference type="NCBI Taxonomy" id="3031727"/>
    <lineage>
        <taxon>Bacteria</taxon>
        <taxon>Pseudomonadati</taxon>
        <taxon>Pseudomonadota</taxon>
        <taxon>Gammaproteobacteria</taxon>
        <taxon>Oceanospirillales</taxon>
        <taxon>Halomonadaceae</taxon>
        <taxon>Halomonas</taxon>
    </lineage>
</organism>
<evidence type="ECO:0000313" key="3">
    <source>
        <dbReference type="Proteomes" id="UP001301869"/>
    </source>
</evidence>
<keyword evidence="1" id="KW-1133">Transmembrane helix</keyword>
<gene>
    <name evidence="2" type="ORF">P1P91_07135</name>
</gene>
<feature type="transmembrane region" description="Helical" evidence="1">
    <location>
        <begin position="20"/>
        <end position="38"/>
    </location>
</feature>
<dbReference type="RefSeq" id="WP_311885548.1">
    <property type="nucleotide sequence ID" value="NZ_CP119391.1"/>
</dbReference>
<protein>
    <submittedName>
        <fullName evidence="2">Uncharacterized protein</fullName>
    </submittedName>
</protein>
<dbReference type="Proteomes" id="UP001301869">
    <property type="component" value="Chromosome"/>
</dbReference>
<evidence type="ECO:0000313" key="2">
    <source>
        <dbReference type="EMBL" id="WNK21437.1"/>
    </source>
</evidence>
<evidence type="ECO:0000256" key="1">
    <source>
        <dbReference type="SAM" id="Phobius"/>
    </source>
</evidence>
<proteinExistence type="predicted"/>
<sequence length="154" mass="16700">MPAQPTPQANTSRPCRRRGVARWWLAGLLVSCLLPVGLSACQAARLPAGQVYALALAPAIRRVRRRSGRRRRAIMRRRRPGRCCSRLPGSPARVPGLVAALDAVSRRGPPASLLKTPCFFAANPVAPLSAGRRAFSCFYRGRMTAFPAAIVEKS</sequence>
<feature type="transmembrane region" description="Helical" evidence="1">
    <location>
        <begin position="44"/>
        <end position="63"/>
    </location>
</feature>
<dbReference type="EMBL" id="CP119391">
    <property type="protein sequence ID" value="WNK21437.1"/>
    <property type="molecule type" value="Genomic_DNA"/>
</dbReference>
<keyword evidence="1" id="KW-0472">Membrane</keyword>
<keyword evidence="1" id="KW-0812">Transmembrane</keyword>